<evidence type="ECO:0000256" key="9">
    <source>
        <dbReference type="ARBA" id="ARBA00023002"/>
    </source>
</evidence>
<dbReference type="GO" id="GO:0006979">
    <property type="term" value="P:response to oxidative stress"/>
    <property type="evidence" value="ECO:0007669"/>
    <property type="project" value="TreeGrafter"/>
</dbReference>
<dbReference type="PROSITE" id="PS51352">
    <property type="entry name" value="THIOREDOXIN_2"/>
    <property type="match status" value="1"/>
</dbReference>
<accession>A0A1G9BZX0</accession>
<dbReference type="GO" id="GO:0045454">
    <property type="term" value="P:cell redox homeostasis"/>
    <property type="evidence" value="ECO:0007669"/>
    <property type="project" value="TreeGrafter"/>
</dbReference>
<evidence type="ECO:0000256" key="5">
    <source>
        <dbReference type="ARBA" id="ARBA00017462"/>
    </source>
</evidence>
<dbReference type="STRING" id="246191.SAMN05660337_0483"/>
<dbReference type="FunFam" id="3.40.30.10:FF:000002">
    <property type="entry name" value="Alkyl hydroperoxide reductase C"/>
    <property type="match status" value="1"/>
</dbReference>
<dbReference type="Pfam" id="PF00578">
    <property type="entry name" value="AhpC-TSA"/>
    <property type="match status" value="1"/>
</dbReference>
<dbReference type="PANTHER" id="PTHR10681">
    <property type="entry name" value="THIOREDOXIN PEROXIDASE"/>
    <property type="match status" value="1"/>
</dbReference>
<keyword evidence="17" id="KW-1185">Reference proteome</keyword>
<evidence type="ECO:0000256" key="7">
    <source>
        <dbReference type="ARBA" id="ARBA00022559"/>
    </source>
</evidence>
<dbReference type="PIRSF" id="PIRSF000239">
    <property type="entry name" value="AHPC"/>
    <property type="match status" value="1"/>
</dbReference>
<dbReference type="AlphaFoldDB" id="A0A1G9BZX0"/>
<reference evidence="17" key="1">
    <citation type="submission" date="2016-10" db="EMBL/GenBank/DDBJ databases">
        <authorList>
            <person name="Varghese N."/>
            <person name="Submissions S."/>
        </authorList>
    </citation>
    <scope>NUCLEOTIDE SEQUENCE [LARGE SCALE GENOMIC DNA]</scope>
    <source>
        <strain evidence="17">DSM 16995</strain>
    </source>
</reference>
<gene>
    <name evidence="16" type="ORF">SAMN05660337_0483</name>
</gene>
<protein>
    <recommendedName>
        <fullName evidence="5">Alkyl hydroperoxide reductase C</fullName>
        <ecNumber evidence="4">1.11.1.26</ecNumber>
    </recommendedName>
    <alternativeName>
        <fullName evidence="12">Peroxiredoxin</fullName>
    </alternativeName>
</protein>
<comment type="subcellular location">
    <subcellularLocation>
        <location evidence="1">Cytoplasm</location>
    </subcellularLocation>
</comment>
<comment type="catalytic activity">
    <reaction evidence="13">
        <text>a hydroperoxide + NADH + H(+) = an alcohol + NAD(+) + H2O</text>
        <dbReference type="Rhea" id="RHEA:62628"/>
        <dbReference type="ChEBI" id="CHEBI:15377"/>
        <dbReference type="ChEBI" id="CHEBI:15378"/>
        <dbReference type="ChEBI" id="CHEBI:30879"/>
        <dbReference type="ChEBI" id="CHEBI:35924"/>
        <dbReference type="ChEBI" id="CHEBI:57540"/>
        <dbReference type="ChEBI" id="CHEBI:57945"/>
        <dbReference type="EC" id="1.11.1.26"/>
    </reaction>
</comment>
<dbReference type="Gene3D" id="3.40.30.10">
    <property type="entry name" value="Glutaredoxin"/>
    <property type="match status" value="1"/>
</dbReference>
<evidence type="ECO:0000256" key="10">
    <source>
        <dbReference type="ARBA" id="ARBA00023157"/>
    </source>
</evidence>
<dbReference type="SUPFAM" id="SSF52833">
    <property type="entry name" value="Thioredoxin-like"/>
    <property type="match status" value="1"/>
</dbReference>
<feature type="active site" description="Cysteine sulfenic acid (-SOH) intermediate; for peroxidase activity" evidence="14">
    <location>
        <position position="64"/>
    </location>
</feature>
<dbReference type="GO" id="GO:0102039">
    <property type="term" value="F:NADH-dependent peroxiredoxin activity"/>
    <property type="evidence" value="ECO:0007669"/>
    <property type="project" value="UniProtKB-EC"/>
</dbReference>
<dbReference type="InterPro" id="IPR013766">
    <property type="entry name" value="Thioredoxin_domain"/>
</dbReference>
<dbReference type="Proteomes" id="UP000199053">
    <property type="component" value="Unassembled WGS sequence"/>
</dbReference>
<dbReference type="PANTHER" id="PTHR10681:SF121">
    <property type="entry name" value="ALKYL HYDROPEROXIDE REDUCTASE C"/>
    <property type="match status" value="1"/>
</dbReference>
<name>A0A1G9BZX0_9BACT</name>
<evidence type="ECO:0000256" key="6">
    <source>
        <dbReference type="ARBA" id="ARBA00022490"/>
    </source>
</evidence>
<evidence type="ECO:0000256" key="11">
    <source>
        <dbReference type="ARBA" id="ARBA00023284"/>
    </source>
</evidence>
<evidence type="ECO:0000313" key="16">
    <source>
        <dbReference type="EMBL" id="SDK44960.1"/>
    </source>
</evidence>
<comment type="similarity">
    <text evidence="2">Belongs to the peroxiredoxin family. AhpC/Prx1 subfamily.</text>
</comment>
<evidence type="ECO:0000313" key="17">
    <source>
        <dbReference type="Proteomes" id="UP000199053"/>
    </source>
</evidence>
<evidence type="ECO:0000256" key="4">
    <source>
        <dbReference type="ARBA" id="ARBA00013021"/>
    </source>
</evidence>
<evidence type="ECO:0000256" key="3">
    <source>
        <dbReference type="ARBA" id="ARBA00011654"/>
    </source>
</evidence>
<dbReference type="Pfam" id="PF10417">
    <property type="entry name" value="1-cysPrx_C"/>
    <property type="match status" value="1"/>
</dbReference>
<evidence type="ECO:0000256" key="12">
    <source>
        <dbReference type="ARBA" id="ARBA00032077"/>
    </source>
</evidence>
<evidence type="ECO:0000256" key="8">
    <source>
        <dbReference type="ARBA" id="ARBA00022862"/>
    </source>
</evidence>
<dbReference type="GO" id="GO:0005829">
    <property type="term" value="C:cytosol"/>
    <property type="evidence" value="ECO:0007669"/>
    <property type="project" value="TreeGrafter"/>
</dbReference>
<keyword evidence="10" id="KW-1015">Disulfide bond</keyword>
<dbReference type="InterPro" id="IPR024706">
    <property type="entry name" value="Peroxiredoxin_AhpC-typ"/>
</dbReference>
<comment type="subunit">
    <text evidence="3">Homodimer; disulfide-linked, upon oxidation. 5 homodimers assemble to form a ring-like decamer.</text>
</comment>
<dbReference type="InterPro" id="IPR050217">
    <property type="entry name" value="Peroxiredoxin"/>
</dbReference>
<dbReference type="CDD" id="cd03015">
    <property type="entry name" value="PRX_Typ2cys"/>
    <property type="match status" value="1"/>
</dbReference>
<evidence type="ECO:0000256" key="2">
    <source>
        <dbReference type="ARBA" id="ARBA00009796"/>
    </source>
</evidence>
<evidence type="ECO:0000259" key="15">
    <source>
        <dbReference type="PROSITE" id="PS51352"/>
    </source>
</evidence>
<proteinExistence type="inferred from homology"/>
<dbReference type="GO" id="GO:0008379">
    <property type="term" value="F:thioredoxin peroxidase activity"/>
    <property type="evidence" value="ECO:0007669"/>
    <property type="project" value="TreeGrafter"/>
</dbReference>
<evidence type="ECO:0000256" key="1">
    <source>
        <dbReference type="ARBA" id="ARBA00004496"/>
    </source>
</evidence>
<sequence>MSCENEYSGDFIPEAIIGERVETFVMEAFDPCDCGFCEVDFEEIQKAGKWTVLFFYPADFTFVCPTELADLASKHADLEKLGCEVISVSTDTKFVHLAWKTDERLLQDVKFKMAADPTGEVADFFGVYDPATGMALRGTFIINPDGILVSSEVNFYNVGRNADELLRKVEANVYLKDHPAEACPAKWTPGAKTLTPSEKLVGKVYEQLND</sequence>
<dbReference type="RefSeq" id="WP_092157871.1">
    <property type="nucleotide sequence ID" value="NZ_FNGA01000001.1"/>
</dbReference>
<keyword evidence="11" id="KW-0676">Redox-active center</keyword>
<dbReference type="GO" id="GO:0042744">
    <property type="term" value="P:hydrogen peroxide catabolic process"/>
    <property type="evidence" value="ECO:0007669"/>
    <property type="project" value="TreeGrafter"/>
</dbReference>
<organism evidence="16 17">
    <name type="scientific">Maridesulfovibrio ferrireducens</name>
    <dbReference type="NCBI Taxonomy" id="246191"/>
    <lineage>
        <taxon>Bacteria</taxon>
        <taxon>Pseudomonadati</taxon>
        <taxon>Thermodesulfobacteriota</taxon>
        <taxon>Desulfovibrionia</taxon>
        <taxon>Desulfovibrionales</taxon>
        <taxon>Desulfovibrionaceae</taxon>
        <taxon>Maridesulfovibrio</taxon>
    </lineage>
</organism>
<feature type="domain" description="Thioredoxin" evidence="15">
    <location>
        <begin position="15"/>
        <end position="174"/>
    </location>
</feature>
<dbReference type="GO" id="GO:0033554">
    <property type="term" value="P:cellular response to stress"/>
    <property type="evidence" value="ECO:0007669"/>
    <property type="project" value="TreeGrafter"/>
</dbReference>
<keyword evidence="6" id="KW-0963">Cytoplasm</keyword>
<keyword evidence="7" id="KW-0575">Peroxidase</keyword>
<dbReference type="InterPro" id="IPR019479">
    <property type="entry name" value="Peroxiredoxin_C"/>
</dbReference>
<dbReference type="InterPro" id="IPR000866">
    <property type="entry name" value="AhpC/TSA"/>
</dbReference>
<evidence type="ECO:0000256" key="14">
    <source>
        <dbReference type="PIRSR" id="PIRSR000239-1"/>
    </source>
</evidence>
<dbReference type="EMBL" id="FNGA01000001">
    <property type="protein sequence ID" value="SDK44960.1"/>
    <property type="molecule type" value="Genomic_DNA"/>
</dbReference>
<keyword evidence="9" id="KW-0560">Oxidoreductase</keyword>
<evidence type="ECO:0000256" key="13">
    <source>
        <dbReference type="ARBA" id="ARBA00047572"/>
    </source>
</evidence>
<dbReference type="InterPro" id="IPR036249">
    <property type="entry name" value="Thioredoxin-like_sf"/>
</dbReference>
<dbReference type="OrthoDB" id="9812811at2"/>
<keyword evidence="8" id="KW-0049">Antioxidant</keyword>
<dbReference type="EC" id="1.11.1.26" evidence="4"/>